<evidence type="ECO:0000313" key="2">
    <source>
        <dbReference type="Proteomes" id="UP000709959"/>
    </source>
</evidence>
<dbReference type="Proteomes" id="UP000709959">
    <property type="component" value="Unassembled WGS sequence"/>
</dbReference>
<organism evidence="1 2">
    <name type="scientific">Candidatus Geothrix odensensis</name>
    <dbReference type="NCBI Taxonomy" id="2954440"/>
    <lineage>
        <taxon>Bacteria</taxon>
        <taxon>Pseudomonadati</taxon>
        <taxon>Acidobacteriota</taxon>
        <taxon>Holophagae</taxon>
        <taxon>Holophagales</taxon>
        <taxon>Holophagaceae</taxon>
        <taxon>Geothrix</taxon>
    </lineage>
</organism>
<name>A0A936F1M5_9BACT</name>
<sequence length="148" mass="16462">MRETTSRLLQRLGRSAAALLPAPLSPPLRAAQSELRRSLHLAFRLATTHGRAVVLEPCRAATEGRLAVRLPEGVRWGRPATVPLPPSLVDSGWRSGHPQPITVMPQRRASANVWFLHHGREALCLRLDLSGSVELLRYRPLFRAWTAC</sequence>
<gene>
    <name evidence="1" type="ORF">IPN91_07505</name>
</gene>
<evidence type="ECO:0000313" key="1">
    <source>
        <dbReference type="EMBL" id="MBK8572489.1"/>
    </source>
</evidence>
<comment type="caution">
    <text evidence="1">The sequence shown here is derived from an EMBL/GenBank/DDBJ whole genome shotgun (WGS) entry which is preliminary data.</text>
</comment>
<protein>
    <submittedName>
        <fullName evidence="1">Uncharacterized protein</fullName>
    </submittedName>
</protein>
<dbReference type="EMBL" id="JADKCH010000005">
    <property type="protein sequence ID" value="MBK8572489.1"/>
    <property type="molecule type" value="Genomic_DNA"/>
</dbReference>
<dbReference type="AlphaFoldDB" id="A0A936F1M5"/>
<reference evidence="1 2" key="1">
    <citation type="submission" date="2020-10" db="EMBL/GenBank/DDBJ databases">
        <title>Connecting structure to function with the recovery of over 1000 high-quality activated sludge metagenome-assembled genomes encoding full-length rRNA genes using long-read sequencing.</title>
        <authorList>
            <person name="Singleton C.M."/>
            <person name="Petriglieri F."/>
            <person name="Kristensen J.M."/>
            <person name="Kirkegaard R.H."/>
            <person name="Michaelsen T.Y."/>
            <person name="Andersen M.H."/>
            <person name="Karst S.M."/>
            <person name="Dueholm M.S."/>
            <person name="Nielsen P.H."/>
            <person name="Albertsen M."/>
        </authorList>
    </citation>
    <scope>NUCLEOTIDE SEQUENCE [LARGE SCALE GENOMIC DNA]</scope>
    <source>
        <strain evidence="1">OdNE_18-Q3-R46-58_MAXAC.008</strain>
    </source>
</reference>
<accession>A0A936F1M5</accession>
<proteinExistence type="predicted"/>